<evidence type="ECO:0000313" key="19">
    <source>
        <dbReference type="EMBL" id="SEL07112.1"/>
    </source>
</evidence>
<evidence type="ECO:0000256" key="6">
    <source>
        <dbReference type="ARBA" id="ARBA00022485"/>
    </source>
</evidence>
<evidence type="ECO:0000256" key="15">
    <source>
        <dbReference type="ARBA" id="ARBA00030800"/>
    </source>
</evidence>
<protein>
    <recommendedName>
        <fullName evidence="5">Oxygen sensor histidine kinase NreB</fullName>
        <ecNumber evidence="4">2.7.13.3</ecNumber>
    </recommendedName>
    <alternativeName>
        <fullName evidence="15">Nitrogen regulation protein B</fullName>
    </alternativeName>
</protein>
<dbReference type="InterPro" id="IPR003594">
    <property type="entry name" value="HATPase_dom"/>
</dbReference>
<keyword evidence="11" id="KW-0408">Iron</keyword>
<keyword evidence="13" id="KW-0411">Iron-sulfur</keyword>
<dbReference type="InterPro" id="IPR005467">
    <property type="entry name" value="His_kinase_dom"/>
</dbReference>
<evidence type="ECO:0000313" key="20">
    <source>
        <dbReference type="Proteomes" id="UP000183015"/>
    </source>
</evidence>
<evidence type="ECO:0000256" key="16">
    <source>
        <dbReference type="SAM" id="Coils"/>
    </source>
</evidence>
<evidence type="ECO:0000256" key="5">
    <source>
        <dbReference type="ARBA" id="ARBA00017322"/>
    </source>
</evidence>
<comment type="subcellular location">
    <subcellularLocation>
        <location evidence="3">Cytoplasm</location>
    </subcellularLocation>
</comment>
<feature type="coiled-coil region" evidence="16">
    <location>
        <begin position="180"/>
        <end position="207"/>
    </location>
</feature>
<dbReference type="CDD" id="cd16917">
    <property type="entry name" value="HATPase_UhpB-NarQ-NarX-like"/>
    <property type="match status" value="1"/>
</dbReference>
<feature type="transmembrane region" description="Helical" evidence="17">
    <location>
        <begin position="83"/>
        <end position="109"/>
    </location>
</feature>
<dbReference type="InterPro" id="IPR050482">
    <property type="entry name" value="Sensor_HK_TwoCompSys"/>
</dbReference>
<feature type="transmembrane region" description="Helical" evidence="17">
    <location>
        <begin position="52"/>
        <end position="71"/>
    </location>
</feature>
<keyword evidence="10 19" id="KW-0418">Kinase</keyword>
<evidence type="ECO:0000256" key="8">
    <source>
        <dbReference type="ARBA" id="ARBA00022679"/>
    </source>
</evidence>
<dbReference type="Gene3D" id="1.20.5.1930">
    <property type="match status" value="1"/>
</dbReference>
<comment type="catalytic activity">
    <reaction evidence="1">
        <text>ATP + protein L-histidine = ADP + protein N-phospho-L-histidine.</text>
        <dbReference type="EC" id="2.7.13.3"/>
    </reaction>
</comment>
<dbReference type="PANTHER" id="PTHR24421">
    <property type="entry name" value="NITRATE/NITRITE SENSOR PROTEIN NARX-RELATED"/>
    <property type="match status" value="1"/>
</dbReference>
<dbReference type="SUPFAM" id="SSF55874">
    <property type="entry name" value="ATPase domain of HSP90 chaperone/DNA topoisomerase II/histidine kinase"/>
    <property type="match status" value="1"/>
</dbReference>
<dbReference type="GO" id="GO:0046983">
    <property type="term" value="F:protein dimerization activity"/>
    <property type="evidence" value="ECO:0007669"/>
    <property type="project" value="InterPro"/>
</dbReference>
<dbReference type="EC" id="2.7.13.3" evidence="4"/>
<evidence type="ECO:0000256" key="1">
    <source>
        <dbReference type="ARBA" id="ARBA00000085"/>
    </source>
</evidence>
<dbReference type="InterPro" id="IPR036890">
    <property type="entry name" value="HATPase_C_sf"/>
</dbReference>
<keyword evidence="9" id="KW-0479">Metal-binding</keyword>
<dbReference type="Pfam" id="PF07730">
    <property type="entry name" value="HisKA_3"/>
    <property type="match status" value="1"/>
</dbReference>
<evidence type="ECO:0000256" key="3">
    <source>
        <dbReference type="ARBA" id="ARBA00004496"/>
    </source>
</evidence>
<dbReference type="Pfam" id="PF02518">
    <property type="entry name" value="HATPase_c"/>
    <property type="match status" value="1"/>
</dbReference>
<dbReference type="AlphaFoldDB" id="A0A1H7M7L4"/>
<name>A0A1H7M7L4_STRJI</name>
<organism evidence="19 20">
    <name type="scientific">Streptacidiphilus jiangxiensis</name>
    <dbReference type="NCBI Taxonomy" id="235985"/>
    <lineage>
        <taxon>Bacteria</taxon>
        <taxon>Bacillati</taxon>
        <taxon>Actinomycetota</taxon>
        <taxon>Actinomycetes</taxon>
        <taxon>Kitasatosporales</taxon>
        <taxon>Streptomycetaceae</taxon>
        <taxon>Streptacidiphilus</taxon>
    </lineage>
</organism>
<gene>
    <name evidence="19" type="ORF">SAMN05414137_105222</name>
</gene>
<evidence type="ECO:0000256" key="11">
    <source>
        <dbReference type="ARBA" id="ARBA00023004"/>
    </source>
</evidence>
<keyword evidence="20" id="KW-1185">Reference proteome</keyword>
<comment type="function">
    <text evidence="14">Member of the two-component regulatory system NreB/NreC involved in the control of dissimilatory nitrate/nitrite reduction in response to oxygen. NreB functions as a direct oxygen sensor histidine kinase which is autophosphorylated, in the absence of oxygen, probably at the conserved histidine residue, and transfers its phosphate group probably to a conserved aspartate residue of NreC. NreB/NreC activates the expression of the nitrate (narGHJI) and nitrite (nir) reductase operons, as well as the putative nitrate transporter gene narT.</text>
</comment>
<evidence type="ECO:0000256" key="2">
    <source>
        <dbReference type="ARBA" id="ARBA00001966"/>
    </source>
</evidence>
<keyword evidence="17" id="KW-1133">Transmembrane helix</keyword>
<dbReference type="PRINTS" id="PR00344">
    <property type="entry name" value="BCTRLSENSOR"/>
</dbReference>
<evidence type="ECO:0000256" key="9">
    <source>
        <dbReference type="ARBA" id="ARBA00022723"/>
    </source>
</evidence>
<dbReference type="InterPro" id="IPR017205">
    <property type="entry name" value="Sig_transdc_His_kinase_ChrS"/>
</dbReference>
<keyword evidence="17" id="KW-0812">Transmembrane</keyword>
<evidence type="ECO:0000256" key="17">
    <source>
        <dbReference type="SAM" id="Phobius"/>
    </source>
</evidence>
<evidence type="ECO:0000256" key="12">
    <source>
        <dbReference type="ARBA" id="ARBA00023012"/>
    </source>
</evidence>
<dbReference type="GO" id="GO:0005737">
    <property type="term" value="C:cytoplasm"/>
    <property type="evidence" value="ECO:0007669"/>
    <property type="project" value="UniProtKB-SubCell"/>
</dbReference>
<keyword evidence="16" id="KW-0175">Coiled coil</keyword>
<keyword evidence="6" id="KW-0004">4Fe-4S</keyword>
<reference evidence="20" key="1">
    <citation type="submission" date="2016-10" db="EMBL/GenBank/DDBJ databases">
        <authorList>
            <person name="Varghese N."/>
        </authorList>
    </citation>
    <scope>NUCLEOTIDE SEQUENCE [LARGE SCALE GENOMIC DNA]</scope>
    <source>
        <strain evidence="20">DSM 45096 / BCRC 16803 / CGMCC 4.1857 / CIP 109030 / JCM 12277 / KCTC 19219 / NBRC 100920 / 33214</strain>
    </source>
</reference>
<evidence type="ECO:0000256" key="14">
    <source>
        <dbReference type="ARBA" id="ARBA00024827"/>
    </source>
</evidence>
<dbReference type="PROSITE" id="PS50109">
    <property type="entry name" value="HIS_KIN"/>
    <property type="match status" value="1"/>
</dbReference>
<feature type="transmembrane region" description="Helical" evidence="17">
    <location>
        <begin position="121"/>
        <end position="145"/>
    </location>
</feature>
<dbReference type="STRING" id="235985.SAMN05414137_105222"/>
<sequence>MGASGEDGVVTTDAAAQQTRQERILHLVPYAGLALAVPLALATGPVTAPRLAAVPALAVLAAVWQFLMHVPQAEREAHRTKAVVFYGGLLVLTGLLVTLSPFFGFFGFTCYLQVGLLPRRLWLPAVVLTAALMATTQVGGVPMLAHGMLVPYLGLLVVNVLIAGTITYQALDEDQRSRARAALIEELAEANAKLREALEENTGLHAQLVAQAREAGVLDERQRMAGEIHDTIAQGLTGVVTQLEAAAHADHDPERRARHRDLAHRLARESLAEARRSVQALRPGPLAQAHLPEAVQELAERWSQTTGVPVRVEVTGNPAPLLPAVEVVLFRAAQEGLANIAKHAAASRAGLTLSYTDELVLLDVVDDGAGFPAGSVGVQSYGLEAMRQRLRQIGGALEVESEPGEGTALSVQVPALWGQ</sequence>
<dbReference type="GO" id="GO:0051539">
    <property type="term" value="F:4 iron, 4 sulfur cluster binding"/>
    <property type="evidence" value="ECO:0007669"/>
    <property type="project" value="UniProtKB-KW"/>
</dbReference>
<dbReference type="Gene3D" id="3.30.565.10">
    <property type="entry name" value="Histidine kinase-like ATPase, C-terminal domain"/>
    <property type="match status" value="1"/>
</dbReference>
<dbReference type="PANTHER" id="PTHR24421:SF62">
    <property type="entry name" value="SENSORY TRANSDUCTION HISTIDINE KINASE"/>
    <property type="match status" value="1"/>
</dbReference>
<evidence type="ECO:0000256" key="7">
    <source>
        <dbReference type="ARBA" id="ARBA00022490"/>
    </source>
</evidence>
<accession>A0A1H7M7L4</accession>
<proteinExistence type="predicted"/>
<evidence type="ECO:0000256" key="13">
    <source>
        <dbReference type="ARBA" id="ARBA00023014"/>
    </source>
</evidence>
<keyword evidence="17" id="KW-0472">Membrane</keyword>
<keyword evidence="8" id="KW-0808">Transferase</keyword>
<dbReference type="GO" id="GO:0000155">
    <property type="term" value="F:phosphorelay sensor kinase activity"/>
    <property type="evidence" value="ECO:0007669"/>
    <property type="project" value="InterPro"/>
</dbReference>
<dbReference type="InterPro" id="IPR011712">
    <property type="entry name" value="Sig_transdc_His_kin_sub3_dim/P"/>
</dbReference>
<keyword evidence="7" id="KW-0963">Cytoplasm</keyword>
<dbReference type="EMBL" id="FOAZ01000005">
    <property type="protein sequence ID" value="SEL07112.1"/>
    <property type="molecule type" value="Genomic_DNA"/>
</dbReference>
<evidence type="ECO:0000259" key="18">
    <source>
        <dbReference type="PROSITE" id="PS50109"/>
    </source>
</evidence>
<dbReference type="Proteomes" id="UP000183015">
    <property type="component" value="Unassembled WGS sequence"/>
</dbReference>
<dbReference type="GO" id="GO:0046872">
    <property type="term" value="F:metal ion binding"/>
    <property type="evidence" value="ECO:0007669"/>
    <property type="project" value="UniProtKB-KW"/>
</dbReference>
<dbReference type="GO" id="GO:0016020">
    <property type="term" value="C:membrane"/>
    <property type="evidence" value="ECO:0007669"/>
    <property type="project" value="InterPro"/>
</dbReference>
<feature type="domain" description="Histidine kinase" evidence="18">
    <location>
        <begin position="227"/>
        <end position="417"/>
    </location>
</feature>
<keyword evidence="12" id="KW-0902">Two-component regulatory system</keyword>
<feature type="transmembrane region" description="Helical" evidence="17">
    <location>
        <begin position="27"/>
        <end position="46"/>
    </location>
</feature>
<evidence type="ECO:0000256" key="4">
    <source>
        <dbReference type="ARBA" id="ARBA00012438"/>
    </source>
</evidence>
<dbReference type="PIRSF" id="PIRSF037434">
    <property type="entry name" value="STHK_ChrS"/>
    <property type="match status" value="1"/>
</dbReference>
<dbReference type="InterPro" id="IPR004358">
    <property type="entry name" value="Sig_transdc_His_kin-like_C"/>
</dbReference>
<comment type="cofactor">
    <cofactor evidence="2">
        <name>[4Fe-4S] cluster</name>
        <dbReference type="ChEBI" id="CHEBI:49883"/>
    </cofactor>
</comment>
<feature type="transmembrane region" description="Helical" evidence="17">
    <location>
        <begin position="152"/>
        <end position="171"/>
    </location>
</feature>
<dbReference type="eggNOG" id="COG4585">
    <property type="taxonomic scope" value="Bacteria"/>
</dbReference>
<evidence type="ECO:0000256" key="10">
    <source>
        <dbReference type="ARBA" id="ARBA00022777"/>
    </source>
</evidence>